<dbReference type="InterPro" id="IPR033948">
    <property type="entry name" value="ETF_beta_N"/>
</dbReference>
<evidence type="ECO:0000259" key="1">
    <source>
        <dbReference type="SMART" id="SM00893"/>
    </source>
</evidence>
<evidence type="ECO:0000313" key="2">
    <source>
        <dbReference type="EMBL" id="QNB47943.1"/>
    </source>
</evidence>
<dbReference type="SMART" id="SM00893">
    <property type="entry name" value="ETF"/>
    <property type="match status" value="1"/>
</dbReference>
<dbReference type="Proteomes" id="UP000515847">
    <property type="component" value="Chromosome"/>
</dbReference>
<keyword evidence="3" id="KW-1185">Reference proteome</keyword>
<dbReference type="GO" id="GO:0009055">
    <property type="term" value="F:electron transfer activity"/>
    <property type="evidence" value="ECO:0007669"/>
    <property type="project" value="InterPro"/>
</dbReference>
<dbReference type="Pfam" id="PF01012">
    <property type="entry name" value="ETF"/>
    <property type="match status" value="1"/>
</dbReference>
<sequence>MKILVLLKETFATDFKVVLTPAGKIDDTQVSYIVNPYDEYALEEAVKIKEDMGGEVILYTVGRKDGAATLKNALAMGADRAMLITAGAKDSQTVTELLAETIKQKDPDFDLILAGWIAIDDNNAQVPGRLSTLLGLPLVNVVTKLNINIKQRKILCEREADGVQEIVEVELPAVIAVQKGINVPRYPTVQNILQARKKKIQIIFPEVENKHDSVITYQIPRKRKAALLFDNSDPQQAVFQLVQKLQEDKVL</sequence>
<feature type="domain" description="Electron transfer flavoprotein alpha/beta-subunit N-terminal" evidence="1">
    <location>
        <begin position="22"/>
        <end position="208"/>
    </location>
</feature>
<dbReference type="InterPro" id="IPR014730">
    <property type="entry name" value="ETF_a/b_N"/>
</dbReference>
<accession>A0A7G6E789</accession>
<protein>
    <submittedName>
        <fullName evidence="2">Electron transfer flavoprotein subunit beta</fullName>
    </submittedName>
</protein>
<dbReference type="RefSeq" id="WP_034423546.1">
    <property type="nucleotide sequence ID" value="NZ_CP045798.1"/>
</dbReference>
<proteinExistence type="predicted"/>
<dbReference type="InterPro" id="IPR014729">
    <property type="entry name" value="Rossmann-like_a/b/a_fold"/>
</dbReference>
<dbReference type="CDD" id="cd01714">
    <property type="entry name" value="ETF_beta"/>
    <property type="match status" value="1"/>
</dbReference>
<dbReference type="OrthoDB" id="9804960at2"/>
<dbReference type="PANTHER" id="PTHR21294">
    <property type="entry name" value="ELECTRON TRANSFER FLAVOPROTEIN BETA-SUBUNIT"/>
    <property type="match status" value="1"/>
</dbReference>
<dbReference type="AlphaFoldDB" id="A0A7G6E789"/>
<evidence type="ECO:0000313" key="3">
    <source>
        <dbReference type="Proteomes" id="UP000515847"/>
    </source>
</evidence>
<name>A0A7G6E789_THEFR</name>
<organism evidence="2 3">
    <name type="scientific">Thermanaerosceptrum fracticalcis</name>
    <dbReference type="NCBI Taxonomy" id="1712410"/>
    <lineage>
        <taxon>Bacteria</taxon>
        <taxon>Bacillati</taxon>
        <taxon>Bacillota</taxon>
        <taxon>Clostridia</taxon>
        <taxon>Eubacteriales</taxon>
        <taxon>Peptococcaceae</taxon>
        <taxon>Thermanaerosceptrum</taxon>
    </lineage>
</organism>
<dbReference type="SUPFAM" id="SSF52402">
    <property type="entry name" value="Adenine nucleotide alpha hydrolases-like"/>
    <property type="match status" value="1"/>
</dbReference>
<dbReference type="Gene3D" id="3.40.50.620">
    <property type="entry name" value="HUPs"/>
    <property type="match status" value="1"/>
</dbReference>
<reference evidence="2 3" key="1">
    <citation type="journal article" date="2019" name="Front. Microbiol.">
        <title>Thermoanaerosceptrum fracticalcis gen. nov. sp. nov., a Novel Fumarate-Fermenting Microorganism From a Deep Fractured Carbonate Aquifer of the US Great Basin.</title>
        <authorList>
            <person name="Hamilton-Brehm S.D."/>
            <person name="Stewart L.E."/>
            <person name="Zavarin M."/>
            <person name="Caldwell M."/>
            <person name="Lawson P.A."/>
            <person name="Onstott T.C."/>
            <person name="Grzymski J."/>
            <person name="Neveux I."/>
            <person name="Lollar B.S."/>
            <person name="Russell C.E."/>
            <person name="Moser D.P."/>
        </authorList>
    </citation>
    <scope>NUCLEOTIDE SEQUENCE [LARGE SCALE GENOMIC DNA]</scope>
    <source>
        <strain evidence="2 3">DRI-13</strain>
    </source>
</reference>
<dbReference type="KEGG" id="tfr:BR63_17770"/>
<dbReference type="InterPro" id="IPR012255">
    <property type="entry name" value="ETF_b"/>
</dbReference>
<gene>
    <name evidence="2" type="ORF">BR63_17770</name>
</gene>
<dbReference type="PIRSF" id="PIRSF000090">
    <property type="entry name" value="Beta-ETF"/>
    <property type="match status" value="1"/>
</dbReference>
<dbReference type="EMBL" id="CP045798">
    <property type="protein sequence ID" value="QNB47943.1"/>
    <property type="molecule type" value="Genomic_DNA"/>
</dbReference>